<reference evidence="1 2" key="1">
    <citation type="submission" date="2016-11" db="EMBL/GenBank/DDBJ databases">
        <authorList>
            <person name="Jaros S."/>
            <person name="Januszkiewicz K."/>
            <person name="Wedrychowicz H."/>
        </authorList>
    </citation>
    <scope>NUCLEOTIDE SEQUENCE [LARGE SCALE GENOMIC DNA]</scope>
    <source>
        <strain evidence="1 2">GAS499</strain>
    </source>
</reference>
<evidence type="ECO:0000313" key="1">
    <source>
        <dbReference type="EMBL" id="SHL08849.1"/>
    </source>
</evidence>
<sequence length="404" mass="44439">MPCCIAGTPKQSAAQWLRLVLLGLIFWFTGSLAGQPEKTAPRDLLDASISRAAEALTALLKADGSFVYEARLDGRPVKPQYNLVRHAGAIYALNMFEARWLSPAAKWDIESALDFLKLNVRPLSESGPPMSAVLASWRGDGDTVLGATALGVVAFLTAETRKQSGDEKALIRNMGAFLLSMQQPDGAFYSRYNFQHALRDDSFNSLYYPGEAALALVHLFSWDTSSEQARWGDAARRALLYLAETRALDQEYPPDNWALTATRAFFEAGVPISEDERAKLILHAERVVEADLLLKVEQGSDPVLSGALTDTGSTTQTSTRLEGLLAALTFIKSQSVIARTKQAIRPAMAFLLQSQIQEGPLEGAFPETVIVDPQKHRHLFVRIDYIQHALSAMILYRDSNLLAE</sequence>
<evidence type="ECO:0000313" key="2">
    <source>
        <dbReference type="Proteomes" id="UP000189935"/>
    </source>
</evidence>
<dbReference type="InterPro" id="IPR008930">
    <property type="entry name" value="Terpenoid_cyclase/PrenylTrfase"/>
</dbReference>
<gene>
    <name evidence="1" type="ORF">SAMN05444159_4961</name>
</gene>
<accession>A0A1M6XSM2</accession>
<evidence type="ECO:0008006" key="3">
    <source>
        <dbReference type="Google" id="ProtNLM"/>
    </source>
</evidence>
<dbReference type="EMBL" id="LT670844">
    <property type="protein sequence ID" value="SHL08849.1"/>
    <property type="molecule type" value="Genomic_DNA"/>
</dbReference>
<protein>
    <recommendedName>
        <fullName evidence="3">Squalene cyclase C-terminal domain-containing protein</fullName>
    </recommendedName>
</protein>
<name>A0A1M6XSM2_9BRAD</name>
<organism evidence="1 2">
    <name type="scientific">Bradyrhizobium lablabi</name>
    <dbReference type="NCBI Taxonomy" id="722472"/>
    <lineage>
        <taxon>Bacteria</taxon>
        <taxon>Pseudomonadati</taxon>
        <taxon>Pseudomonadota</taxon>
        <taxon>Alphaproteobacteria</taxon>
        <taxon>Hyphomicrobiales</taxon>
        <taxon>Nitrobacteraceae</taxon>
        <taxon>Bradyrhizobium</taxon>
    </lineage>
</organism>
<proteinExistence type="predicted"/>
<dbReference type="Gene3D" id="1.50.10.20">
    <property type="match status" value="1"/>
</dbReference>
<dbReference type="AlphaFoldDB" id="A0A1M6XSM2"/>
<dbReference type="Proteomes" id="UP000189935">
    <property type="component" value="Chromosome I"/>
</dbReference>
<dbReference type="SUPFAM" id="SSF48239">
    <property type="entry name" value="Terpenoid cyclases/Protein prenyltransferases"/>
    <property type="match status" value="1"/>
</dbReference>